<dbReference type="EMBL" id="JANCPR020000011">
    <property type="protein sequence ID" value="MDJ1132883.1"/>
    <property type="molecule type" value="Genomic_DNA"/>
</dbReference>
<evidence type="ECO:0000313" key="3">
    <source>
        <dbReference type="Proteomes" id="UP001214441"/>
    </source>
</evidence>
<dbReference type="RefSeq" id="WP_274041097.1">
    <property type="nucleotide sequence ID" value="NZ_JANCPR020000011.1"/>
</dbReference>
<organism evidence="2 3">
    <name type="scientific">Streptomyces iconiensis</name>
    <dbReference type="NCBI Taxonomy" id="1384038"/>
    <lineage>
        <taxon>Bacteria</taxon>
        <taxon>Bacillati</taxon>
        <taxon>Actinomycetota</taxon>
        <taxon>Actinomycetes</taxon>
        <taxon>Kitasatosporales</taxon>
        <taxon>Streptomycetaceae</taxon>
        <taxon>Streptomyces</taxon>
    </lineage>
</organism>
<dbReference type="Proteomes" id="UP001214441">
    <property type="component" value="Unassembled WGS sequence"/>
</dbReference>
<proteinExistence type="predicted"/>
<evidence type="ECO:0000256" key="1">
    <source>
        <dbReference type="SAM" id="MobiDB-lite"/>
    </source>
</evidence>
<evidence type="ECO:0000313" key="2">
    <source>
        <dbReference type="EMBL" id="MDJ1132883.1"/>
    </source>
</evidence>
<keyword evidence="3" id="KW-1185">Reference proteome</keyword>
<sequence length="778" mass="82941">MNDDAEQQPPTLPDGHSGPRDPVAVPGSVPANYPRLQLARALHTALAHEDAAARRRAESKAGRWRAVLAGMADGRLAIGSRTPVDGLPAWVTPEVVRGGFATSAASAEGPLQPYETAAASAAGLPAERAALFAYCLTEPGLAHLYGLLDSGRYEIRVPEEAALLTVAWLIRTGDVAAALELLDELEPFAARLRFTPRPSALPAPDVRAVHRRTVGEASGKLAVKRPKAAVETQREALTVWQPFGDELLAHWLKTAPAGDRVRADVPDRAWHARGAELLGRYQELAALHTRCTKHSDPKQNLGILLGALEESVAGRPLDARRLGLLRHAVESMVRRRGMPGSEAHTALRAGQAAQAARPSHHAYAQLVLRRLSVLPQETGAGEVAPLVSAVSADEARTSGLPSGSAVPAAVRRVVENALSAPLGTLVERGVVPSAEVLAELVPQLVASTSAQVYPDEALRTLMAANYRAFRNRRSLLLLDLAQQIRPEELPWVAAVRPYRADGEGREPARAALHQLGELAVQAFPGTLLPNPLIRELGVLARQSESGAPLVAELAADIFMGTFTPAYLAAARVAAELLRGTLYEHYYDIDYAAVRDLAIREAAASLNGPHRARTSPGFARLCAERAGESGGGSWSVAANGKIIEQAQILTTHNLASLAAGVGIAPAPGWADLARRSFATVCRLTARVHGNPRPLSTIKDAAYAWRHMLFHLSLCTPAEQAHFLTGLPEETARYPAHTAARLAPALTGLHRAAAGDPVESGGGRRLLGWTTGHHWLREAR</sequence>
<gene>
    <name evidence="2" type="ORF">NMN56_013130</name>
</gene>
<comment type="caution">
    <text evidence="2">The sequence shown here is derived from an EMBL/GenBank/DDBJ whole genome shotgun (WGS) entry which is preliminary data.</text>
</comment>
<name>A0ABT6ZWV8_9ACTN</name>
<accession>A0ABT6ZWV8</accession>
<feature type="region of interest" description="Disordered" evidence="1">
    <location>
        <begin position="1"/>
        <end position="30"/>
    </location>
</feature>
<reference evidence="2 3" key="1">
    <citation type="submission" date="2023-05" db="EMBL/GenBank/DDBJ databases">
        <title>Streptantibioticus silvisoli sp. nov., acidotolerant actinomycetes 1 from pine litter.</title>
        <authorList>
            <person name="Swiecimska M."/>
            <person name="Golinska P."/>
            <person name="Sangal V."/>
            <person name="Wachnowicz B."/>
            <person name="Goodfellow M."/>
        </authorList>
    </citation>
    <scope>NUCLEOTIDE SEQUENCE [LARGE SCALE GENOMIC DNA]</scope>
    <source>
        <strain evidence="2 3">DSM 42109</strain>
    </source>
</reference>
<protein>
    <submittedName>
        <fullName evidence="2">Uncharacterized protein</fullName>
    </submittedName>
</protein>